<keyword evidence="1" id="KW-1133">Transmembrane helix</keyword>
<gene>
    <name evidence="2" type="ORF">GCM10007071_22890</name>
</gene>
<organism evidence="2 3">
    <name type="scientific">Marinobacter zhanjiangensis</name>
    <dbReference type="NCBI Taxonomy" id="578215"/>
    <lineage>
        <taxon>Bacteria</taxon>
        <taxon>Pseudomonadati</taxon>
        <taxon>Pseudomonadota</taxon>
        <taxon>Gammaproteobacteria</taxon>
        <taxon>Pseudomonadales</taxon>
        <taxon>Marinobacteraceae</taxon>
        <taxon>Marinobacter</taxon>
    </lineage>
</organism>
<sequence length="91" mass="9841">MRLVLTLLLLLATVAVVGYTHWQLVRQVRPLLQRALGHGLVVLVAAAFAWTVSATYMGAEEGGGLAAFLMAFGVAHMPPAIVLFLKQQEKQ</sequence>
<dbReference type="Proteomes" id="UP000601597">
    <property type="component" value="Unassembled WGS sequence"/>
</dbReference>
<dbReference type="EMBL" id="BMXV01000005">
    <property type="protein sequence ID" value="GGY75107.1"/>
    <property type="molecule type" value="Genomic_DNA"/>
</dbReference>
<evidence type="ECO:0000313" key="2">
    <source>
        <dbReference type="EMBL" id="GGY75107.1"/>
    </source>
</evidence>
<protein>
    <submittedName>
        <fullName evidence="2">Uncharacterized protein</fullName>
    </submittedName>
</protein>
<comment type="caution">
    <text evidence="2">The sequence shown here is derived from an EMBL/GenBank/DDBJ whole genome shotgun (WGS) entry which is preliminary data.</text>
</comment>
<keyword evidence="3" id="KW-1185">Reference proteome</keyword>
<evidence type="ECO:0000256" key="1">
    <source>
        <dbReference type="SAM" id="Phobius"/>
    </source>
</evidence>
<proteinExistence type="predicted"/>
<reference evidence="3" key="1">
    <citation type="journal article" date="2019" name="Int. J. Syst. Evol. Microbiol.">
        <title>The Global Catalogue of Microorganisms (GCM) 10K type strain sequencing project: providing services to taxonomists for standard genome sequencing and annotation.</title>
        <authorList>
            <consortium name="The Broad Institute Genomics Platform"/>
            <consortium name="The Broad Institute Genome Sequencing Center for Infectious Disease"/>
            <person name="Wu L."/>
            <person name="Ma J."/>
        </authorList>
    </citation>
    <scope>NUCLEOTIDE SEQUENCE [LARGE SCALE GENOMIC DNA]</scope>
    <source>
        <strain evidence="3">KCTC 22280</strain>
    </source>
</reference>
<name>A0ABQ3B282_9GAMM</name>
<feature type="transmembrane region" description="Helical" evidence="1">
    <location>
        <begin position="65"/>
        <end position="85"/>
    </location>
</feature>
<evidence type="ECO:0000313" key="3">
    <source>
        <dbReference type="Proteomes" id="UP000601597"/>
    </source>
</evidence>
<feature type="transmembrane region" description="Helical" evidence="1">
    <location>
        <begin position="34"/>
        <end position="53"/>
    </location>
</feature>
<keyword evidence="1" id="KW-0472">Membrane</keyword>
<accession>A0ABQ3B282</accession>
<keyword evidence="1" id="KW-0812">Transmembrane</keyword>
<dbReference type="RefSeq" id="WP_189576529.1">
    <property type="nucleotide sequence ID" value="NZ_BMXV01000005.1"/>
</dbReference>